<evidence type="ECO:0000256" key="5">
    <source>
        <dbReference type="ARBA" id="ARBA00022741"/>
    </source>
</evidence>
<dbReference type="NCBIfam" id="NF001454">
    <property type="entry name" value="PRK00315.1"/>
    <property type="match status" value="1"/>
</dbReference>
<keyword evidence="4 11" id="KW-0812">Transmembrane</keyword>
<accession>A0AAN1QP04</accession>
<comment type="similarity">
    <text evidence="11">Belongs to the KdpC family.</text>
</comment>
<proteinExistence type="inferred from homology"/>
<dbReference type="AlphaFoldDB" id="A0AAN1QP04"/>
<dbReference type="NCBIfam" id="TIGR00681">
    <property type="entry name" value="kdpC"/>
    <property type="match status" value="1"/>
</dbReference>
<name>A0AAN1QP04_SYNEL</name>
<evidence type="ECO:0000256" key="3">
    <source>
        <dbReference type="ARBA" id="ARBA00022538"/>
    </source>
</evidence>
<keyword evidence="8 11" id="KW-1133">Transmembrane helix</keyword>
<gene>
    <name evidence="11 12" type="primary">kdpC</name>
    <name evidence="12" type="ORF">DOP62_09330</name>
</gene>
<dbReference type="PANTHER" id="PTHR30042:SF2">
    <property type="entry name" value="POTASSIUM-TRANSPORTING ATPASE KDPC SUBUNIT"/>
    <property type="match status" value="1"/>
</dbReference>
<dbReference type="PANTHER" id="PTHR30042">
    <property type="entry name" value="POTASSIUM-TRANSPORTING ATPASE C CHAIN"/>
    <property type="match status" value="1"/>
</dbReference>
<comment type="subunit">
    <text evidence="11">The system is composed of three essential subunits: KdpA, KdpB and KdpC.</text>
</comment>
<sequence length="203" mass="21904">MLLRRIQPALRITLVVWLLTAVIYPLMLWGMGQLIFPAQANGSLLTDAQGTVIGSSLIGQPFQSDRYFWGRPSAIAYATDPADRQTGRSGNQHLGPTNPLLRDRIAAAAQQWQATGLSEIPSDLLYSSASGLDPHISLAAAQAQIPRVAAARQRSPEAIATLLDCYRDRPVLGIIGGTGINVLQLNRALDRNDPAEGQTCPNR</sequence>
<dbReference type="GO" id="GO:0008556">
    <property type="term" value="F:P-type potassium transmembrane transporter activity"/>
    <property type="evidence" value="ECO:0007669"/>
    <property type="project" value="InterPro"/>
</dbReference>
<evidence type="ECO:0000256" key="2">
    <source>
        <dbReference type="ARBA" id="ARBA00022475"/>
    </source>
</evidence>
<comment type="subcellular location">
    <subcellularLocation>
        <location evidence="11">Cell membrane</location>
        <topology evidence="11">Single-pass membrane protein</topology>
    </subcellularLocation>
</comment>
<dbReference type="PIRSF" id="PIRSF001296">
    <property type="entry name" value="K_ATPase_KdpC"/>
    <property type="match status" value="1"/>
</dbReference>
<keyword evidence="10 11" id="KW-0472">Membrane</keyword>
<evidence type="ECO:0000256" key="4">
    <source>
        <dbReference type="ARBA" id="ARBA00022692"/>
    </source>
</evidence>
<dbReference type="HAMAP" id="MF_00276">
    <property type="entry name" value="KdpC"/>
    <property type="match status" value="1"/>
</dbReference>
<evidence type="ECO:0000256" key="1">
    <source>
        <dbReference type="ARBA" id="ARBA00022448"/>
    </source>
</evidence>
<feature type="transmembrane region" description="Helical" evidence="11">
    <location>
        <begin position="12"/>
        <end position="36"/>
    </location>
</feature>
<keyword evidence="2 11" id="KW-1003">Cell membrane</keyword>
<reference evidence="12 13" key="1">
    <citation type="journal article" date="2018" name="Sci. Rep.">
        <title>Genome Features and Biochemical Characteristics of a Robust, Fast Growing and Naturally Transformable Cyanobacterium Synechococcus elongatus PCC 11801 Isolated from India.</title>
        <authorList>
            <person name="Jaiswal D."/>
            <person name="Sengupta A."/>
            <person name="Sohoni S."/>
            <person name="Sengupta S."/>
            <person name="Phadnavis A.G."/>
            <person name="Pakrasi H.B."/>
            <person name="Wangikar P.P."/>
        </authorList>
    </citation>
    <scope>NUCLEOTIDE SEQUENCE [LARGE SCALE GENOMIC DNA]</scope>
    <source>
        <strain evidence="12 13">PCC 11801</strain>
    </source>
</reference>
<evidence type="ECO:0000256" key="7">
    <source>
        <dbReference type="ARBA" id="ARBA00022958"/>
    </source>
</evidence>
<dbReference type="GO" id="GO:0005886">
    <property type="term" value="C:plasma membrane"/>
    <property type="evidence" value="ECO:0007669"/>
    <property type="project" value="UniProtKB-SubCell"/>
</dbReference>
<evidence type="ECO:0000313" key="13">
    <source>
        <dbReference type="Proteomes" id="UP000267249"/>
    </source>
</evidence>
<dbReference type="EMBL" id="CP030139">
    <property type="protein sequence ID" value="AZB72893.1"/>
    <property type="molecule type" value="Genomic_DNA"/>
</dbReference>
<dbReference type="Pfam" id="PF02669">
    <property type="entry name" value="KdpC"/>
    <property type="match status" value="1"/>
</dbReference>
<protein>
    <recommendedName>
        <fullName evidence="11">Potassium-transporting ATPase KdpC subunit</fullName>
    </recommendedName>
    <alternativeName>
        <fullName evidence="11">ATP phosphohydrolase [potassium-transporting] C chain</fullName>
    </alternativeName>
    <alternativeName>
        <fullName evidence="11">Potassium-binding and translocating subunit C</fullName>
    </alternativeName>
    <alternativeName>
        <fullName evidence="11">Potassium-translocating ATPase C chain</fullName>
    </alternativeName>
</protein>
<dbReference type="InterPro" id="IPR003820">
    <property type="entry name" value="KdpC"/>
</dbReference>
<dbReference type="Proteomes" id="UP000267249">
    <property type="component" value="Chromosome"/>
</dbReference>
<organism evidence="12 13">
    <name type="scientific">Synechococcus elongatus PCC 11801</name>
    <dbReference type="NCBI Taxonomy" id="2219813"/>
    <lineage>
        <taxon>Bacteria</taxon>
        <taxon>Bacillati</taxon>
        <taxon>Cyanobacteriota</taxon>
        <taxon>Cyanophyceae</taxon>
        <taxon>Synechococcales</taxon>
        <taxon>Synechococcaceae</taxon>
        <taxon>Synechococcus</taxon>
    </lineage>
</organism>
<dbReference type="RefSeq" id="WP_208673212.1">
    <property type="nucleotide sequence ID" value="NZ_CP030139.2"/>
</dbReference>
<keyword evidence="1 11" id="KW-0813">Transport</keyword>
<evidence type="ECO:0000313" key="12">
    <source>
        <dbReference type="EMBL" id="AZB72893.1"/>
    </source>
</evidence>
<evidence type="ECO:0000256" key="8">
    <source>
        <dbReference type="ARBA" id="ARBA00022989"/>
    </source>
</evidence>
<keyword evidence="3 11" id="KW-0633">Potassium transport</keyword>
<evidence type="ECO:0000256" key="9">
    <source>
        <dbReference type="ARBA" id="ARBA00023065"/>
    </source>
</evidence>
<evidence type="ECO:0000256" key="10">
    <source>
        <dbReference type="ARBA" id="ARBA00023136"/>
    </source>
</evidence>
<keyword evidence="9 11" id="KW-0406">Ion transport</keyword>
<dbReference type="GO" id="GO:0005524">
    <property type="term" value="F:ATP binding"/>
    <property type="evidence" value="ECO:0007669"/>
    <property type="project" value="UniProtKB-UniRule"/>
</dbReference>
<comment type="function">
    <text evidence="11">Part of the high-affinity ATP-driven potassium transport (or Kdp) system, which catalyzes the hydrolysis of ATP coupled with the electrogenic transport of potassium into the cytoplasm. This subunit acts as a catalytic chaperone that increases the ATP-binding affinity of the ATP-hydrolyzing subunit KdpB by the formation of a transient KdpB/KdpC/ATP ternary complex.</text>
</comment>
<evidence type="ECO:0000256" key="11">
    <source>
        <dbReference type="HAMAP-Rule" id="MF_00276"/>
    </source>
</evidence>
<keyword evidence="7 11" id="KW-0630">Potassium</keyword>
<evidence type="ECO:0000256" key="6">
    <source>
        <dbReference type="ARBA" id="ARBA00022840"/>
    </source>
</evidence>
<keyword evidence="6 11" id="KW-0067">ATP-binding</keyword>
<keyword evidence="5 11" id="KW-0547">Nucleotide-binding</keyword>